<keyword evidence="3" id="KW-1185">Reference proteome</keyword>
<feature type="compositionally biased region" description="Low complexity" evidence="1">
    <location>
        <begin position="92"/>
        <end position="105"/>
    </location>
</feature>
<reference evidence="3" key="1">
    <citation type="submission" date="2014-04" db="EMBL/GenBank/DDBJ databases">
        <title>Evolutionary Origins and Diversification of the Mycorrhizal Mutualists.</title>
        <authorList>
            <consortium name="DOE Joint Genome Institute"/>
            <consortium name="Mycorrhizal Genomics Consortium"/>
            <person name="Kohler A."/>
            <person name="Kuo A."/>
            <person name="Nagy L.G."/>
            <person name="Floudas D."/>
            <person name="Copeland A."/>
            <person name="Barry K.W."/>
            <person name="Cichocki N."/>
            <person name="Veneault-Fourrey C."/>
            <person name="LaButti K."/>
            <person name="Lindquist E.A."/>
            <person name="Lipzen A."/>
            <person name="Lundell T."/>
            <person name="Morin E."/>
            <person name="Murat C."/>
            <person name="Riley R."/>
            <person name="Ohm R."/>
            <person name="Sun H."/>
            <person name="Tunlid A."/>
            <person name="Henrissat B."/>
            <person name="Grigoriev I.V."/>
            <person name="Hibbett D.S."/>
            <person name="Martin F."/>
        </authorList>
    </citation>
    <scope>NUCLEOTIDE SEQUENCE [LARGE SCALE GENOMIC DNA]</scope>
    <source>
        <strain evidence="3">FD-334 SS-4</strain>
    </source>
</reference>
<evidence type="ECO:0000313" key="2">
    <source>
        <dbReference type="EMBL" id="KJA20820.1"/>
    </source>
</evidence>
<gene>
    <name evidence="2" type="ORF">HYPSUDRAFT_766199</name>
</gene>
<sequence>MPDQPPLSNLDSNNLKSSNTNSVVEGDRTWNMNVVNFNNCFVPSSSVDGAGGPSTRGILNKEDGLSAISEAAGKASKTHFAESKAPSDTAPNSNGRSSLSSRRGSATFSSSTISFRTSKESTSRYVNRALNSKKMRDHMISEAIQPHIIDYMSSQVLGNERIIPLWEPAPNIADSPEQWRRNVFIGDVGLFRDDGGFETLFNIFETKEENIDRNYLPPADFVPYYKSLSEAKIRINENRITKSPCMWCLGFNYEGPRGREYV</sequence>
<feature type="compositionally biased region" description="Low complexity" evidence="1">
    <location>
        <begin position="7"/>
        <end position="22"/>
    </location>
</feature>
<dbReference type="AlphaFoldDB" id="A0A0D2PLM1"/>
<feature type="region of interest" description="Disordered" evidence="1">
    <location>
        <begin position="1"/>
        <end position="23"/>
    </location>
</feature>
<dbReference type="EMBL" id="KN817563">
    <property type="protein sequence ID" value="KJA20820.1"/>
    <property type="molecule type" value="Genomic_DNA"/>
</dbReference>
<evidence type="ECO:0000313" key="3">
    <source>
        <dbReference type="Proteomes" id="UP000054270"/>
    </source>
</evidence>
<name>A0A0D2PLM1_HYPSF</name>
<dbReference type="Proteomes" id="UP000054270">
    <property type="component" value="Unassembled WGS sequence"/>
</dbReference>
<proteinExistence type="predicted"/>
<feature type="region of interest" description="Disordered" evidence="1">
    <location>
        <begin position="72"/>
        <end position="105"/>
    </location>
</feature>
<evidence type="ECO:0000256" key="1">
    <source>
        <dbReference type="SAM" id="MobiDB-lite"/>
    </source>
</evidence>
<dbReference type="OrthoDB" id="3070764at2759"/>
<accession>A0A0D2PLM1</accession>
<protein>
    <submittedName>
        <fullName evidence="2">Uncharacterized protein</fullName>
    </submittedName>
</protein>
<organism evidence="2 3">
    <name type="scientific">Hypholoma sublateritium (strain FD-334 SS-4)</name>
    <dbReference type="NCBI Taxonomy" id="945553"/>
    <lineage>
        <taxon>Eukaryota</taxon>
        <taxon>Fungi</taxon>
        <taxon>Dikarya</taxon>
        <taxon>Basidiomycota</taxon>
        <taxon>Agaricomycotina</taxon>
        <taxon>Agaricomycetes</taxon>
        <taxon>Agaricomycetidae</taxon>
        <taxon>Agaricales</taxon>
        <taxon>Agaricineae</taxon>
        <taxon>Strophariaceae</taxon>
        <taxon>Hypholoma</taxon>
    </lineage>
</organism>